<dbReference type="PANTHER" id="PTHR44591">
    <property type="entry name" value="STRESS RESPONSE REGULATOR PROTEIN 1"/>
    <property type="match status" value="1"/>
</dbReference>
<dbReference type="PANTHER" id="PTHR44591:SF3">
    <property type="entry name" value="RESPONSE REGULATORY DOMAIN-CONTAINING PROTEIN"/>
    <property type="match status" value="1"/>
</dbReference>
<organism evidence="3">
    <name type="scientific">marine sediment metagenome</name>
    <dbReference type="NCBI Taxonomy" id="412755"/>
    <lineage>
        <taxon>unclassified sequences</taxon>
        <taxon>metagenomes</taxon>
        <taxon>ecological metagenomes</taxon>
    </lineage>
</organism>
<dbReference type="AlphaFoldDB" id="X1LDW5"/>
<proteinExistence type="predicted"/>
<accession>X1LDW5</accession>
<feature type="non-terminal residue" evidence="3">
    <location>
        <position position="1"/>
    </location>
</feature>
<keyword evidence="1" id="KW-0597">Phosphoprotein</keyword>
<dbReference type="EMBL" id="BARV01009782">
    <property type="protein sequence ID" value="GAI04026.1"/>
    <property type="molecule type" value="Genomic_DNA"/>
</dbReference>
<evidence type="ECO:0000313" key="3">
    <source>
        <dbReference type="EMBL" id="GAI04026.1"/>
    </source>
</evidence>
<name>X1LDW5_9ZZZZ</name>
<dbReference type="InterPro" id="IPR011006">
    <property type="entry name" value="CheY-like_superfamily"/>
</dbReference>
<evidence type="ECO:0000256" key="1">
    <source>
        <dbReference type="ARBA" id="ARBA00022553"/>
    </source>
</evidence>
<sequence length="150" mass="17407">NGIISVLSKPGVGTRFTVFLPVERDVKLNLRPLILCVDDDETVLNIFKRYFLSIENMIFDTTCQSEKVMEYIDEHPEVDIVISDIKMPVVNGWEILKKVKEKYPLLTVILYSGYPDELQKKDGFDVKPDYLLEKPVEFKRLELILKSIAR</sequence>
<comment type="caution">
    <text evidence="3">The sequence shown here is derived from an EMBL/GenBank/DDBJ whole genome shotgun (WGS) entry which is preliminary data.</text>
</comment>
<dbReference type="PROSITE" id="PS50110">
    <property type="entry name" value="RESPONSE_REGULATORY"/>
    <property type="match status" value="1"/>
</dbReference>
<dbReference type="InterPro" id="IPR001789">
    <property type="entry name" value="Sig_transdc_resp-reg_receiver"/>
</dbReference>
<dbReference type="GO" id="GO:0000160">
    <property type="term" value="P:phosphorelay signal transduction system"/>
    <property type="evidence" value="ECO:0007669"/>
    <property type="project" value="InterPro"/>
</dbReference>
<protein>
    <recommendedName>
        <fullName evidence="2">Response regulatory domain-containing protein</fullName>
    </recommendedName>
</protein>
<dbReference type="InterPro" id="IPR050595">
    <property type="entry name" value="Bact_response_regulator"/>
</dbReference>
<dbReference type="Pfam" id="PF00072">
    <property type="entry name" value="Response_reg"/>
    <property type="match status" value="1"/>
</dbReference>
<dbReference type="Gene3D" id="3.40.50.2300">
    <property type="match status" value="1"/>
</dbReference>
<feature type="domain" description="Response regulatory" evidence="2">
    <location>
        <begin position="33"/>
        <end position="149"/>
    </location>
</feature>
<dbReference type="SUPFAM" id="SSF52172">
    <property type="entry name" value="CheY-like"/>
    <property type="match status" value="1"/>
</dbReference>
<evidence type="ECO:0000259" key="2">
    <source>
        <dbReference type="PROSITE" id="PS50110"/>
    </source>
</evidence>
<reference evidence="3" key="1">
    <citation type="journal article" date="2014" name="Front. Microbiol.">
        <title>High frequency of phylogenetically diverse reductive dehalogenase-homologous genes in deep subseafloor sedimentary metagenomes.</title>
        <authorList>
            <person name="Kawai M."/>
            <person name="Futagami T."/>
            <person name="Toyoda A."/>
            <person name="Takaki Y."/>
            <person name="Nishi S."/>
            <person name="Hori S."/>
            <person name="Arai W."/>
            <person name="Tsubouchi T."/>
            <person name="Morono Y."/>
            <person name="Uchiyama I."/>
            <person name="Ito T."/>
            <person name="Fujiyama A."/>
            <person name="Inagaki F."/>
            <person name="Takami H."/>
        </authorList>
    </citation>
    <scope>NUCLEOTIDE SEQUENCE</scope>
    <source>
        <strain evidence="3">Expedition CK06-06</strain>
    </source>
</reference>
<gene>
    <name evidence="3" type="ORF">S06H3_19162</name>
</gene>
<dbReference type="SMART" id="SM00448">
    <property type="entry name" value="REC"/>
    <property type="match status" value="1"/>
</dbReference>